<dbReference type="Pfam" id="PF12729">
    <property type="entry name" value="4HB_MCP_1"/>
    <property type="match status" value="1"/>
</dbReference>
<feature type="domain" description="HAMP" evidence="9">
    <location>
        <begin position="221"/>
        <end position="274"/>
    </location>
</feature>
<dbReference type="PANTHER" id="PTHR32089:SF112">
    <property type="entry name" value="LYSOZYME-LIKE PROTEIN-RELATED"/>
    <property type="match status" value="1"/>
</dbReference>
<dbReference type="SMART" id="SM00283">
    <property type="entry name" value="MA"/>
    <property type="match status" value="1"/>
</dbReference>
<dbReference type="PROSITE" id="PS50111">
    <property type="entry name" value="CHEMOTAXIS_TRANSDUC_2"/>
    <property type="match status" value="1"/>
</dbReference>
<evidence type="ECO:0000256" key="4">
    <source>
        <dbReference type="ARBA" id="ARBA00023224"/>
    </source>
</evidence>
<dbReference type="InterPro" id="IPR024478">
    <property type="entry name" value="HlyB_4HB_MCP"/>
</dbReference>
<evidence type="ECO:0000256" key="1">
    <source>
        <dbReference type="ARBA" id="ARBA00004236"/>
    </source>
</evidence>
<dbReference type="Gene3D" id="6.10.340.10">
    <property type="match status" value="1"/>
</dbReference>
<evidence type="ECO:0000256" key="6">
    <source>
        <dbReference type="PROSITE-ProRule" id="PRU00284"/>
    </source>
</evidence>
<accession>A0ABW0VY22</accession>
<keyword evidence="7" id="KW-0812">Transmembrane</keyword>
<evidence type="ECO:0000259" key="9">
    <source>
        <dbReference type="PROSITE" id="PS50885"/>
    </source>
</evidence>
<keyword evidence="2" id="KW-1003">Cell membrane</keyword>
<dbReference type="Proteomes" id="UP001596047">
    <property type="component" value="Unassembled WGS sequence"/>
</dbReference>
<keyword evidence="11" id="KW-1185">Reference proteome</keyword>
<evidence type="ECO:0000259" key="8">
    <source>
        <dbReference type="PROSITE" id="PS50111"/>
    </source>
</evidence>
<evidence type="ECO:0000256" key="5">
    <source>
        <dbReference type="ARBA" id="ARBA00029447"/>
    </source>
</evidence>
<evidence type="ECO:0000256" key="3">
    <source>
        <dbReference type="ARBA" id="ARBA00023136"/>
    </source>
</evidence>
<dbReference type="PANTHER" id="PTHR32089">
    <property type="entry name" value="METHYL-ACCEPTING CHEMOTAXIS PROTEIN MCPB"/>
    <property type="match status" value="1"/>
</dbReference>
<dbReference type="CDD" id="cd11386">
    <property type="entry name" value="MCP_signal"/>
    <property type="match status" value="1"/>
</dbReference>
<name>A0ABW0VY22_9BACL</name>
<feature type="domain" description="Methyl-accepting transducer" evidence="8">
    <location>
        <begin position="293"/>
        <end position="529"/>
    </location>
</feature>
<dbReference type="PROSITE" id="PS50885">
    <property type="entry name" value="HAMP"/>
    <property type="match status" value="1"/>
</dbReference>
<evidence type="ECO:0000313" key="11">
    <source>
        <dbReference type="Proteomes" id="UP001596047"/>
    </source>
</evidence>
<keyword evidence="4 6" id="KW-0807">Transducer</keyword>
<dbReference type="Gene3D" id="1.10.287.950">
    <property type="entry name" value="Methyl-accepting chemotaxis protein"/>
    <property type="match status" value="1"/>
</dbReference>
<reference evidence="11" key="1">
    <citation type="journal article" date="2019" name="Int. J. Syst. Evol. Microbiol.">
        <title>The Global Catalogue of Microorganisms (GCM) 10K type strain sequencing project: providing services to taxonomists for standard genome sequencing and annotation.</title>
        <authorList>
            <consortium name="The Broad Institute Genomics Platform"/>
            <consortium name="The Broad Institute Genome Sequencing Center for Infectious Disease"/>
            <person name="Wu L."/>
            <person name="Ma J."/>
        </authorList>
    </citation>
    <scope>NUCLEOTIDE SEQUENCE [LARGE SCALE GENOMIC DNA]</scope>
    <source>
        <strain evidence="11">CGMCC 1.3240</strain>
    </source>
</reference>
<gene>
    <name evidence="10" type="ORF">ACFPYJ_16810</name>
</gene>
<evidence type="ECO:0000313" key="10">
    <source>
        <dbReference type="EMBL" id="MFC5650737.1"/>
    </source>
</evidence>
<sequence length="579" mass="62794">MLKNRMKLTVGKKLALSFIILFILLVVLGLSSLSREHSLQSKAKEISTTWLNGVSIANNVNFLTEHILSLQFKIMTRPEETKKAGYEQEALNTFQKIDQQLEEYAQSYASRDDQVIAERLKAKWANFREVFNQASGMGKQINLVKGSIGKEKEITAIMDESERSFNEMQLSLNEMVKINQLGAIQATQESADFYKKSVIINIMIVGLSLVVAVALLLVINRLISRPVKKVSALLEKVAQGDLTVERLELKQQDEIGSLVRSMNEMVANLKSAMFRIHDASTTVATSSQQLLASSKENTEATKHVAASIEEVAAGSETQQQSTAETSRAMEEMTVGIQRIAGTTSEVSELSQQAAEQAEAGNQSIQSVVDKMNSISRSVDESGQEIRRLEQHSGNIGEVIHIIGEIAGQTSLLALNASIESARAGEHGRGFAVVASEVKKLAEQSVDSVEKIKDLISLIQQDTIKSVQTMNRSMEEVKHGLRAVTDAENAFQGIVATSQLLSGKVQEVAASAQEMAAGSEEVSASVNEMSHIAGQAAGAAQTVAASTEEQLASVEEITASSQSLSEVAKELNELVGKFKV</sequence>
<organism evidence="10 11">
    <name type="scientific">Paenibacillus solisilvae</name>
    <dbReference type="NCBI Taxonomy" id="2486751"/>
    <lineage>
        <taxon>Bacteria</taxon>
        <taxon>Bacillati</taxon>
        <taxon>Bacillota</taxon>
        <taxon>Bacilli</taxon>
        <taxon>Bacillales</taxon>
        <taxon>Paenibacillaceae</taxon>
        <taxon>Paenibacillus</taxon>
    </lineage>
</organism>
<dbReference type="Pfam" id="PF00672">
    <property type="entry name" value="HAMP"/>
    <property type="match status" value="1"/>
</dbReference>
<comment type="caution">
    <text evidence="10">The sequence shown here is derived from an EMBL/GenBank/DDBJ whole genome shotgun (WGS) entry which is preliminary data.</text>
</comment>
<feature type="transmembrane region" description="Helical" evidence="7">
    <location>
        <begin position="198"/>
        <end position="219"/>
    </location>
</feature>
<dbReference type="Pfam" id="PF00015">
    <property type="entry name" value="MCPsignal"/>
    <property type="match status" value="1"/>
</dbReference>
<dbReference type="RefSeq" id="WP_379189317.1">
    <property type="nucleotide sequence ID" value="NZ_JBHSOW010000062.1"/>
</dbReference>
<proteinExistence type="inferred from homology"/>
<dbReference type="SMART" id="SM00304">
    <property type="entry name" value="HAMP"/>
    <property type="match status" value="1"/>
</dbReference>
<keyword evidence="3 7" id="KW-0472">Membrane</keyword>
<comment type="subcellular location">
    <subcellularLocation>
        <location evidence="1">Cell membrane</location>
    </subcellularLocation>
</comment>
<protein>
    <submittedName>
        <fullName evidence="10">Methyl-accepting chemotaxis protein</fullName>
    </submittedName>
</protein>
<comment type="similarity">
    <text evidence="5">Belongs to the methyl-accepting chemotaxis (MCP) protein family.</text>
</comment>
<dbReference type="EMBL" id="JBHSOW010000062">
    <property type="protein sequence ID" value="MFC5650737.1"/>
    <property type="molecule type" value="Genomic_DNA"/>
</dbReference>
<keyword evidence="7" id="KW-1133">Transmembrane helix</keyword>
<dbReference type="CDD" id="cd06225">
    <property type="entry name" value="HAMP"/>
    <property type="match status" value="1"/>
</dbReference>
<dbReference type="SUPFAM" id="SSF58104">
    <property type="entry name" value="Methyl-accepting chemotaxis protein (MCP) signaling domain"/>
    <property type="match status" value="1"/>
</dbReference>
<dbReference type="InterPro" id="IPR003660">
    <property type="entry name" value="HAMP_dom"/>
</dbReference>
<dbReference type="InterPro" id="IPR004089">
    <property type="entry name" value="MCPsignal_dom"/>
</dbReference>
<evidence type="ECO:0000256" key="2">
    <source>
        <dbReference type="ARBA" id="ARBA00022475"/>
    </source>
</evidence>
<evidence type="ECO:0000256" key="7">
    <source>
        <dbReference type="SAM" id="Phobius"/>
    </source>
</evidence>